<feature type="signal peptide" evidence="3">
    <location>
        <begin position="1"/>
        <end position="21"/>
    </location>
</feature>
<feature type="chain" id="PRO_5001567018" evidence="3">
    <location>
        <begin position="22"/>
        <end position="271"/>
    </location>
</feature>
<comment type="similarity">
    <text evidence="1">Belongs to the transglycosylase Slt family.</text>
</comment>
<comment type="similarity">
    <text evidence="2">Belongs to the virb1 family.</text>
</comment>
<reference evidence="5 6" key="1">
    <citation type="submission" date="2013-04" db="EMBL/GenBank/DDBJ databases">
        <title>Shimia sp. 22II-S11-Z10 Genome Sequencing.</title>
        <authorList>
            <person name="Lai Q."/>
            <person name="Li G."/>
            <person name="Shao Z."/>
        </authorList>
    </citation>
    <scope>NUCLEOTIDE SEQUENCE [LARGE SCALE GENOMIC DNA]</scope>
    <source>
        <strain evidence="6">22II-S11-Z10</strain>
    </source>
</reference>
<keyword evidence="6" id="KW-1185">Reference proteome</keyword>
<feature type="domain" description="Transglycosylase SLT" evidence="4">
    <location>
        <begin position="135"/>
        <end position="227"/>
    </location>
</feature>
<dbReference type="Pfam" id="PF01464">
    <property type="entry name" value="SLT"/>
    <property type="match status" value="1"/>
</dbReference>
<sequence length="271" mass="28799">MKKLIPAAIALACMIHGPAFAEAPPPYPDFTFKRVKPPSAGQKKIDVQITPQLPAVPEAPEQATPGALPTIPSGRYAWYWSLVSPDIEDASPARLEPMVNALNEGPDGSQVAAPRLQHMQEIARLHGIEILKSTVGTQVSPALVLAVMTVESGGRADVESGAGAVGLMQLMPATAERFGVEDRSDPAQNIRGGVAYLNWLMSEFKKDPALVLAAYNAGENAVRTKQGVPPYPETRDYVPKVLAAWAVAKGLCITPPELVSDGCVFRVMTAG</sequence>
<dbReference type="Gene3D" id="1.10.530.10">
    <property type="match status" value="1"/>
</dbReference>
<evidence type="ECO:0000256" key="1">
    <source>
        <dbReference type="ARBA" id="ARBA00007734"/>
    </source>
</evidence>
<dbReference type="EMBL" id="AQQY01000013">
    <property type="protein sequence ID" value="KCV80891.1"/>
    <property type="molecule type" value="Genomic_DNA"/>
</dbReference>
<dbReference type="CDD" id="cd00254">
    <property type="entry name" value="LT-like"/>
    <property type="match status" value="1"/>
</dbReference>
<evidence type="ECO:0000313" key="6">
    <source>
        <dbReference type="Proteomes" id="UP000024836"/>
    </source>
</evidence>
<dbReference type="GO" id="GO:0008933">
    <property type="term" value="F:peptidoglycan lytic transglycosylase activity"/>
    <property type="evidence" value="ECO:0007669"/>
    <property type="project" value="InterPro"/>
</dbReference>
<dbReference type="InterPro" id="IPR008258">
    <property type="entry name" value="Transglycosylase_SLT_dom_1"/>
</dbReference>
<comment type="caution">
    <text evidence="5">The sequence shown here is derived from an EMBL/GenBank/DDBJ whole genome shotgun (WGS) entry which is preliminary data.</text>
</comment>
<dbReference type="InterPro" id="IPR000189">
    <property type="entry name" value="Transglyc_AS"/>
</dbReference>
<keyword evidence="3" id="KW-0732">Signal</keyword>
<dbReference type="AlphaFoldDB" id="A0A058ZJA7"/>
<evidence type="ECO:0000313" key="5">
    <source>
        <dbReference type="EMBL" id="KCV80891.1"/>
    </source>
</evidence>
<dbReference type="Proteomes" id="UP000024836">
    <property type="component" value="Unassembled WGS sequence"/>
</dbReference>
<accession>A0A058ZJA7</accession>
<evidence type="ECO:0000256" key="2">
    <source>
        <dbReference type="ARBA" id="ARBA00009387"/>
    </source>
</evidence>
<protein>
    <submittedName>
        <fullName evidence="5">Lytic transglycosylase, catalytic</fullName>
    </submittedName>
</protein>
<evidence type="ECO:0000259" key="4">
    <source>
        <dbReference type="Pfam" id="PF01464"/>
    </source>
</evidence>
<dbReference type="InterPro" id="IPR023346">
    <property type="entry name" value="Lysozyme-like_dom_sf"/>
</dbReference>
<gene>
    <name evidence="5" type="ORF">ATO10_14609</name>
</gene>
<dbReference type="PANTHER" id="PTHR37423">
    <property type="entry name" value="SOLUBLE LYTIC MUREIN TRANSGLYCOSYLASE-RELATED"/>
    <property type="match status" value="1"/>
</dbReference>
<dbReference type="PANTHER" id="PTHR37423:SF2">
    <property type="entry name" value="MEMBRANE-BOUND LYTIC MUREIN TRANSGLYCOSYLASE C"/>
    <property type="match status" value="1"/>
</dbReference>
<dbReference type="eggNOG" id="COG0741">
    <property type="taxonomic scope" value="Bacteria"/>
</dbReference>
<evidence type="ECO:0000256" key="3">
    <source>
        <dbReference type="SAM" id="SignalP"/>
    </source>
</evidence>
<dbReference type="GO" id="GO:0016020">
    <property type="term" value="C:membrane"/>
    <property type="evidence" value="ECO:0007669"/>
    <property type="project" value="InterPro"/>
</dbReference>
<dbReference type="PATRIC" id="fig|1461693.3.peg.2949"/>
<dbReference type="STRING" id="1461693.ATO10_14609"/>
<name>A0A058ZJA7_9RHOB</name>
<dbReference type="SUPFAM" id="SSF53955">
    <property type="entry name" value="Lysozyme-like"/>
    <property type="match status" value="1"/>
</dbReference>
<organism evidence="5 6">
    <name type="scientific">Actibacterium atlanticum</name>
    <dbReference type="NCBI Taxonomy" id="1461693"/>
    <lineage>
        <taxon>Bacteria</taxon>
        <taxon>Pseudomonadati</taxon>
        <taxon>Pseudomonadota</taxon>
        <taxon>Alphaproteobacteria</taxon>
        <taxon>Rhodobacterales</taxon>
        <taxon>Roseobacteraceae</taxon>
        <taxon>Actibacterium</taxon>
    </lineage>
</organism>
<dbReference type="PROSITE" id="PS00922">
    <property type="entry name" value="TRANSGLYCOSYLASE"/>
    <property type="match status" value="1"/>
</dbReference>
<dbReference type="GO" id="GO:0000270">
    <property type="term" value="P:peptidoglycan metabolic process"/>
    <property type="evidence" value="ECO:0007669"/>
    <property type="project" value="InterPro"/>
</dbReference>
<proteinExistence type="inferred from homology"/>
<dbReference type="OrthoDB" id="9815002at2"/>
<dbReference type="RefSeq" id="WP_035252987.1">
    <property type="nucleotide sequence ID" value="NZ_AQQY01000013.1"/>
</dbReference>